<evidence type="ECO:0000259" key="2">
    <source>
        <dbReference type="Pfam" id="PF03732"/>
    </source>
</evidence>
<dbReference type="EMBL" id="BSYO01000037">
    <property type="protein sequence ID" value="GMH29941.1"/>
    <property type="molecule type" value="Genomic_DNA"/>
</dbReference>
<dbReference type="Pfam" id="PF03732">
    <property type="entry name" value="Retrotrans_gag"/>
    <property type="match status" value="1"/>
</dbReference>
<accession>A0AAD3Y7T2</accession>
<feature type="compositionally biased region" description="Basic and acidic residues" evidence="1">
    <location>
        <begin position="127"/>
        <end position="151"/>
    </location>
</feature>
<dbReference type="PANTHER" id="PTHR33223">
    <property type="entry name" value="CCHC-TYPE DOMAIN-CONTAINING PROTEIN"/>
    <property type="match status" value="1"/>
</dbReference>
<feature type="domain" description="Retrotransposon gag" evidence="2">
    <location>
        <begin position="4"/>
        <end position="93"/>
    </location>
</feature>
<evidence type="ECO:0000313" key="4">
    <source>
        <dbReference type="Proteomes" id="UP001279734"/>
    </source>
</evidence>
<feature type="region of interest" description="Disordered" evidence="1">
    <location>
        <begin position="126"/>
        <end position="168"/>
    </location>
</feature>
<comment type="caution">
    <text evidence="3">The sequence shown here is derived from an EMBL/GenBank/DDBJ whole genome shotgun (WGS) entry which is preliminary data.</text>
</comment>
<evidence type="ECO:0000313" key="3">
    <source>
        <dbReference type="EMBL" id="GMH29941.1"/>
    </source>
</evidence>
<proteinExistence type="predicted"/>
<reference evidence="3" key="1">
    <citation type="submission" date="2023-05" db="EMBL/GenBank/DDBJ databases">
        <title>Nepenthes gracilis genome sequencing.</title>
        <authorList>
            <person name="Fukushima K."/>
        </authorList>
    </citation>
    <scope>NUCLEOTIDE SEQUENCE</scope>
    <source>
        <strain evidence="3">SING2019-196</strain>
    </source>
</reference>
<gene>
    <name evidence="3" type="ORF">Nepgr_031784</name>
</gene>
<dbReference type="InterPro" id="IPR005162">
    <property type="entry name" value="Retrotrans_gag_dom"/>
</dbReference>
<keyword evidence="4" id="KW-1185">Reference proteome</keyword>
<dbReference type="PANTHER" id="PTHR33223:SF10">
    <property type="entry name" value="AMINOTRANSFERASE-LIKE PLANT MOBILE DOMAIN-CONTAINING PROTEIN"/>
    <property type="match status" value="1"/>
</dbReference>
<sequence length="231" mass="26695">MCPYFPLTLKGDARVWLYGMLANSIRTFSDLATAFLSQFASSRRVEKQPWHLTRIKQGTRESLRGFLARFVAEARQIPRLIDEVKLNVFLSALEGGAFFKYLIHKDPQTFIEAEAVARAYIAAEEANDAKRSERDEHLHQKVAESKRKAEDYQSSQTTKQQHKVEQNAQRELRPVHFTPLNDTRTNVLMQIRGKKFLKWPKPPKNPEGGDQTKYCDYHRSGGHSTEDCWTL</sequence>
<dbReference type="Proteomes" id="UP001279734">
    <property type="component" value="Unassembled WGS sequence"/>
</dbReference>
<name>A0AAD3Y7T2_NEPGR</name>
<protein>
    <recommendedName>
        <fullName evidence="2">Retrotransposon gag domain-containing protein</fullName>
    </recommendedName>
</protein>
<organism evidence="3 4">
    <name type="scientific">Nepenthes gracilis</name>
    <name type="common">Slender pitcher plant</name>
    <dbReference type="NCBI Taxonomy" id="150966"/>
    <lineage>
        <taxon>Eukaryota</taxon>
        <taxon>Viridiplantae</taxon>
        <taxon>Streptophyta</taxon>
        <taxon>Embryophyta</taxon>
        <taxon>Tracheophyta</taxon>
        <taxon>Spermatophyta</taxon>
        <taxon>Magnoliopsida</taxon>
        <taxon>eudicotyledons</taxon>
        <taxon>Gunneridae</taxon>
        <taxon>Pentapetalae</taxon>
        <taxon>Caryophyllales</taxon>
        <taxon>Nepenthaceae</taxon>
        <taxon>Nepenthes</taxon>
    </lineage>
</organism>
<evidence type="ECO:0000256" key="1">
    <source>
        <dbReference type="SAM" id="MobiDB-lite"/>
    </source>
</evidence>
<dbReference type="AlphaFoldDB" id="A0AAD3Y7T2"/>